<keyword evidence="3" id="KW-1185">Reference proteome</keyword>
<dbReference type="AlphaFoldDB" id="A0A1S1LYW9"/>
<reference evidence="2 3" key="1">
    <citation type="submission" date="2016-10" db="EMBL/GenBank/DDBJ databases">
        <title>Evaluation of Human, Veterinary and Environmental Mycobacterium chelonae Isolates by Core Genome Phylogenomic Analysis, Targeted Gene Comparison, and Anti-microbial Susceptibility Patterns: A Tale of Mistaken Identities.</title>
        <authorList>
            <person name="Fogelson S.B."/>
            <person name="Camus A.C."/>
            <person name="Lorenz W."/>
            <person name="Vasireddy R."/>
            <person name="Vasireddy S."/>
            <person name="Smith T."/>
            <person name="Brown-Elliott B.A."/>
            <person name="Wallace R.J.Jr."/>
            <person name="Hasan N.A."/>
            <person name="Reischl U."/>
            <person name="Sanchez S."/>
        </authorList>
    </citation>
    <scope>NUCLEOTIDE SEQUENCE [LARGE SCALE GENOMIC DNA]</scope>
    <source>
        <strain evidence="2 3">15518</strain>
    </source>
</reference>
<comment type="caution">
    <text evidence="2">The sequence shown here is derived from an EMBL/GenBank/DDBJ whole genome shotgun (WGS) entry which is preliminary data.</text>
</comment>
<dbReference type="Proteomes" id="UP000179441">
    <property type="component" value="Unassembled WGS sequence"/>
</dbReference>
<accession>A0A1S1LYW9</accession>
<name>A0A1S1LYW9_MYCCH</name>
<dbReference type="EMBL" id="MLIS01000001">
    <property type="protein sequence ID" value="OHU78004.1"/>
    <property type="molecule type" value="Genomic_DNA"/>
</dbReference>
<sequence>MITLELMLKAPQMYQEVADAARTRAAGTANAAEEADAIRKLSEWEGASAEAADDANRRTVSTFENSTVSDKELASRAESASQSAAKNAQDVRAMLDKADAYPAVHVDLHTNEVKPADMSQMGKDAIDRAFKKYNEIKQEVERIVAAGSATDLEFARALVAGTGGSEDAVTSLAHDNGTATRKVFDPPPAGRLDGTGYWQIDKTKPMASPDLPPPPPGNYTQEIPQSKYTEGVKSAPLVVGKNWAEGAEEPYAQMREQFQFRVSGTEFTGQTKMVQVDGKWYQAEWQNYTYDMKRTSMITGGNDMGGLGSMPVYRNWEPVSYGQIMGYSAAHPDGPLFLPDTSGNQIKLVNAAPVDIKMEHGKFTNVPVPQHGIPEMRSGR</sequence>
<gene>
    <name evidence="2" type="ORF">BKG84_05975</name>
</gene>
<feature type="compositionally biased region" description="Low complexity" evidence="1">
    <location>
        <begin position="76"/>
        <end position="85"/>
    </location>
</feature>
<proteinExistence type="predicted"/>
<evidence type="ECO:0000313" key="2">
    <source>
        <dbReference type="EMBL" id="OHU78004.1"/>
    </source>
</evidence>
<protein>
    <submittedName>
        <fullName evidence="2">Uncharacterized protein</fullName>
    </submittedName>
</protein>
<feature type="compositionally biased region" description="Polar residues" evidence="1">
    <location>
        <begin position="58"/>
        <end position="68"/>
    </location>
</feature>
<evidence type="ECO:0000313" key="3">
    <source>
        <dbReference type="Proteomes" id="UP000179441"/>
    </source>
</evidence>
<feature type="region of interest" description="Disordered" evidence="1">
    <location>
        <begin position="49"/>
        <end position="85"/>
    </location>
</feature>
<evidence type="ECO:0000256" key="1">
    <source>
        <dbReference type="SAM" id="MobiDB-lite"/>
    </source>
</evidence>
<organism evidence="2 3">
    <name type="scientific">Mycobacteroides chelonae</name>
    <name type="common">Mycobacterium chelonae</name>
    <dbReference type="NCBI Taxonomy" id="1774"/>
    <lineage>
        <taxon>Bacteria</taxon>
        <taxon>Bacillati</taxon>
        <taxon>Actinomycetota</taxon>
        <taxon>Actinomycetes</taxon>
        <taxon>Mycobacteriales</taxon>
        <taxon>Mycobacteriaceae</taxon>
        <taxon>Mycobacteroides</taxon>
    </lineage>
</organism>